<proteinExistence type="predicted"/>
<protein>
    <recommendedName>
        <fullName evidence="2">Radical SAM core domain-containing protein</fullName>
    </recommendedName>
</protein>
<feature type="non-terminal residue" evidence="1">
    <location>
        <position position="1"/>
    </location>
</feature>
<accession>X1T7N7</accession>
<sequence>RYVNFSTNAILLTEEKIKQLIDAESIWLINVSLQSSRKHIMETLQKGAQFKNVVTNVQNLISYAYGKKTIVRIQHL</sequence>
<comment type="caution">
    <text evidence="1">The sequence shown here is derived from an EMBL/GenBank/DDBJ whole genome shotgun (WGS) entry which is preliminary data.</text>
</comment>
<gene>
    <name evidence="1" type="ORF">S12H4_24993</name>
</gene>
<name>X1T7N7_9ZZZZ</name>
<dbReference type="InterPro" id="IPR058240">
    <property type="entry name" value="rSAM_sf"/>
</dbReference>
<dbReference type="SUPFAM" id="SSF102114">
    <property type="entry name" value="Radical SAM enzymes"/>
    <property type="match status" value="1"/>
</dbReference>
<dbReference type="EMBL" id="BARW01013783">
    <property type="protein sequence ID" value="GAI83550.1"/>
    <property type="molecule type" value="Genomic_DNA"/>
</dbReference>
<organism evidence="1">
    <name type="scientific">marine sediment metagenome</name>
    <dbReference type="NCBI Taxonomy" id="412755"/>
    <lineage>
        <taxon>unclassified sequences</taxon>
        <taxon>metagenomes</taxon>
        <taxon>ecological metagenomes</taxon>
    </lineage>
</organism>
<evidence type="ECO:0000313" key="1">
    <source>
        <dbReference type="EMBL" id="GAI83550.1"/>
    </source>
</evidence>
<dbReference type="InterPro" id="IPR013785">
    <property type="entry name" value="Aldolase_TIM"/>
</dbReference>
<evidence type="ECO:0008006" key="2">
    <source>
        <dbReference type="Google" id="ProtNLM"/>
    </source>
</evidence>
<reference evidence="1" key="1">
    <citation type="journal article" date="2014" name="Front. Microbiol.">
        <title>High frequency of phylogenetically diverse reductive dehalogenase-homologous genes in deep subseafloor sedimentary metagenomes.</title>
        <authorList>
            <person name="Kawai M."/>
            <person name="Futagami T."/>
            <person name="Toyoda A."/>
            <person name="Takaki Y."/>
            <person name="Nishi S."/>
            <person name="Hori S."/>
            <person name="Arai W."/>
            <person name="Tsubouchi T."/>
            <person name="Morono Y."/>
            <person name="Uchiyama I."/>
            <person name="Ito T."/>
            <person name="Fujiyama A."/>
            <person name="Inagaki F."/>
            <person name="Takami H."/>
        </authorList>
    </citation>
    <scope>NUCLEOTIDE SEQUENCE</scope>
    <source>
        <strain evidence="1">Expedition CK06-06</strain>
    </source>
</reference>
<dbReference type="Gene3D" id="3.20.20.70">
    <property type="entry name" value="Aldolase class I"/>
    <property type="match status" value="1"/>
</dbReference>
<dbReference type="AlphaFoldDB" id="X1T7N7"/>